<proteinExistence type="predicted"/>
<evidence type="ECO:0000313" key="2">
    <source>
        <dbReference type="Proteomes" id="UP000576393"/>
    </source>
</evidence>
<accession>A0A852VE31</accession>
<dbReference type="RefSeq" id="WP_179828536.1">
    <property type="nucleotide sequence ID" value="NZ_JACCCO010000003.1"/>
</dbReference>
<evidence type="ECO:0000313" key="1">
    <source>
        <dbReference type="EMBL" id="NYF44435.1"/>
    </source>
</evidence>
<protein>
    <submittedName>
        <fullName evidence="1">Uncharacterized protein</fullName>
    </submittedName>
</protein>
<dbReference type="Gene3D" id="3.30.830.10">
    <property type="entry name" value="Metalloenzyme, LuxS/M16 peptidase-like"/>
    <property type="match status" value="1"/>
</dbReference>
<dbReference type="AlphaFoldDB" id="A0A852VE31"/>
<organism evidence="1 2">
    <name type="scientific">Streptosporangium sandarakinum</name>
    <dbReference type="NCBI Taxonomy" id="1260955"/>
    <lineage>
        <taxon>Bacteria</taxon>
        <taxon>Bacillati</taxon>
        <taxon>Actinomycetota</taxon>
        <taxon>Actinomycetes</taxon>
        <taxon>Streptosporangiales</taxon>
        <taxon>Streptosporangiaceae</taxon>
        <taxon>Streptosporangium</taxon>
    </lineage>
</organism>
<dbReference type="Proteomes" id="UP000576393">
    <property type="component" value="Unassembled WGS sequence"/>
</dbReference>
<gene>
    <name evidence="1" type="ORF">HDA43_006662</name>
</gene>
<comment type="caution">
    <text evidence="1">The sequence shown here is derived from an EMBL/GenBank/DDBJ whole genome shotgun (WGS) entry which is preliminary data.</text>
</comment>
<dbReference type="SUPFAM" id="SSF63411">
    <property type="entry name" value="LuxS/MPP-like metallohydrolase"/>
    <property type="match status" value="1"/>
</dbReference>
<reference evidence="1 2" key="1">
    <citation type="submission" date="2020-07" db="EMBL/GenBank/DDBJ databases">
        <title>Sequencing the genomes of 1000 actinobacteria strains.</title>
        <authorList>
            <person name="Klenk H.-P."/>
        </authorList>
    </citation>
    <scope>NUCLEOTIDE SEQUENCE [LARGE SCALE GENOMIC DNA]</scope>
    <source>
        <strain evidence="1 2">DSM 45763</strain>
    </source>
</reference>
<sequence length="396" mass="41635">MSEVELTHVTVGGLEVCLATVPWARSFAAVLQVGSGCGADPGGLAGLAHLCEHERIAHAARLVPAAEVTVNGLTESGWTRFQCSADVTTWGSAVDRVLAMFDPGQLDNAALAAETSAMLIEMERTGGRPALRLGPLMAAAALPGSDLARLGEASADTVHAIGHEDMKVFLDRHYRPGNARLIVASPVPADEIVTHLSAWDGPLRADGLLRADDPPGAVAGPAVPELDGTWVATLAVSRPAASQGVAAAVAGKVALDGDGLIERVSRRHGHRVAGAAVLHGGSHDLAVLSWGTVQPSAAVLRDMRRLFDGDPEFSAGRERLERARHLAAVTHSFEHQTMSGLAGQLARWLNRTGPRPMSVDDFRSVPLRDIGESVAALLSAARLWHWDAGRPNPLEM</sequence>
<keyword evidence="2" id="KW-1185">Reference proteome</keyword>
<name>A0A852VE31_9ACTN</name>
<dbReference type="EMBL" id="JACCCO010000003">
    <property type="protein sequence ID" value="NYF44435.1"/>
    <property type="molecule type" value="Genomic_DNA"/>
</dbReference>
<dbReference type="InterPro" id="IPR011249">
    <property type="entry name" value="Metalloenz_LuxS/M16"/>
</dbReference>
<dbReference type="GO" id="GO:0046872">
    <property type="term" value="F:metal ion binding"/>
    <property type="evidence" value="ECO:0007669"/>
    <property type="project" value="InterPro"/>
</dbReference>